<dbReference type="Pfam" id="PF06695">
    <property type="entry name" value="Sm_multidrug_ex"/>
    <property type="match status" value="1"/>
</dbReference>
<feature type="transmembrane region" description="Helical" evidence="1">
    <location>
        <begin position="139"/>
        <end position="162"/>
    </location>
</feature>
<keyword evidence="1" id="KW-0812">Transmembrane</keyword>
<evidence type="ECO:0000256" key="1">
    <source>
        <dbReference type="SAM" id="Phobius"/>
    </source>
</evidence>
<keyword evidence="1" id="KW-0472">Membrane</keyword>
<name>A0A1M4MNP4_9EURY</name>
<evidence type="ECO:0000313" key="3">
    <source>
        <dbReference type="Proteomes" id="UP000184671"/>
    </source>
</evidence>
<feature type="transmembrane region" description="Helical" evidence="1">
    <location>
        <begin position="81"/>
        <end position="104"/>
    </location>
</feature>
<protein>
    <submittedName>
        <fullName evidence="2">Putative membrane protein</fullName>
    </submittedName>
</protein>
<keyword evidence="1" id="KW-1133">Transmembrane helix</keyword>
<dbReference type="OrthoDB" id="116567at2157"/>
<accession>A0A1M4MNP4</accession>
<feature type="transmembrane region" description="Helical" evidence="1">
    <location>
        <begin position="30"/>
        <end position="47"/>
    </location>
</feature>
<feature type="transmembrane region" description="Helical" evidence="1">
    <location>
        <begin position="205"/>
        <end position="225"/>
    </location>
</feature>
<feature type="transmembrane region" description="Helical" evidence="1">
    <location>
        <begin position="53"/>
        <end position="69"/>
    </location>
</feature>
<dbReference type="EMBL" id="FMID01000060">
    <property type="protein sequence ID" value="SCL76519.1"/>
    <property type="molecule type" value="Genomic_DNA"/>
</dbReference>
<dbReference type="RefSeq" id="WP_074370717.1">
    <property type="nucleotide sequence ID" value="NZ_FMID01000060.1"/>
</dbReference>
<dbReference type="Proteomes" id="UP000184671">
    <property type="component" value="Unassembled WGS sequence"/>
</dbReference>
<proteinExistence type="predicted"/>
<dbReference type="InterPro" id="IPR009577">
    <property type="entry name" value="Sm_multidrug_ex"/>
</dbReference>
<gene>
    <name evidence="2" type="ORF">L21_2453</name>
</gene>
<sequence length="238" mass="25851">MSADDMTDTPGSEGYKDLLANPYLAGSIKFVLPLAIIPAIFAALYLIEPYQQFLVISGLIVAYFVPPAGKESIIPIAIVMGYPWWLITAVIFLLDVAVSLFVVWNFDLALKIPIIGRLLESGMTIGRNYTESQPWLRRFSTIGLILFVFFPLQGTGAMNGAILGRLLGLEMGRVFACVCTGSLASCLIFALGSDMLLDVYRQNPALGIGIVAAIVVAVLAAVVGWRMHKGRLRGRTPR</sequence>
<organism evidence="2 3">
    <name type="scientific">Methanoculleus chikugoensis</name>
    <dbReference type="NCBI Taxonomy" id="118126"/>
    <lineage>
        <taxon>Archaea</taxon>
        <taxon>Methanobacteriati</taxon>
        <taxon>Methanobacteriota</taxon>
        <taxon>Stenosarchaea group</taxon>
        <taxon>Methanomicrobia</taxon>
        <taxon>Methanomicrobiales</taxon>
        <taxon>Methanomicrobiaceae</taxon>
        <taxon>Methanoculleus</taxon>
    </lineage>
</organism>
<reference evidence="2 3" key="1">
    <citation type="submission" date="2016-08" db="EMBL/GenBank/DDBJ databases">
        <authorList>
            <person name="Seilhamer J.J."/>
        </authorList>
    </citation>
    <scope>NUCLEOTIDE SEQUENCE [LARGE SCALE GENOMIC DNA]</scope>
    <source>
        <strain evidence="2">L21-II-0</strain>
    </source>
</reference>
<evidence type="ECO:0000313" key="2">
    <source>
        <dbReference type="EMBL" id="SCL76519.1"/>
    </source>
</evidence>
<dbReference type="AlphaFoldDB" id="A0A1M4MNP4"/>
<feature type="transmembrane region" description="Helical" evidence="1">
    <location>
        <begin position="174"/>
        <end position="193"/>
    </location>
</feature>